<organism evidence="2 3">
    <name type="scientific">Rubritalea spongiae</name>
    <dbReference type="NCBI Taxonomy" id="430797"/>
    <lineage>
        <taxon>Bacteria</taxon>
        <taxon>Pseudomonadati</taxon>
        <taxon>Verrucomicrobiota</taxon>
        <taxon>Verrucomicrobiia</taxon>
        <taxon>Verrucomicrobiales</taxon>
        <taxon>Rubritaleaceae</taxon>
        <taxon>Rubritalea</taxon>
    </lineage>
</organism>
<dbReference type="RefSeq" id="WP_377096176.1">
    <property type="nucleotide sequence ID" value="NZ_JBHSJM010000001.1"/>
</dbReference>
<name>A0ABW5DXZ5_9BACT</name>
<dbReference type="PIRSF" id="PIRSF036382">
    <property type="entry name" value="RR_antiterm"/>
    <property type="match status" value="1"/>
</dbReference>
<dbReference type="InterPro" id="IPR011006">
    <property type="entry name" value="CheY-like_superfamily"/>
</dbReference>
<sequence>MSKDNVDDKDSDLKGVLVQVAHDKEDLLNELCSIIKVLGMHVVGKSRTSVELLKNISMERPNLILTGMHFEDGNAVNSLLAVAEDEPLPAIIIAEKADLKDVEKAMVDHVMAYLVAPVDQHDLRSTCYLVMRRFRQFEELRNENDVLKEALLTRKKLERAKGIMMAKYEITEEDAYLQIRDSATQQRIKIADVADKIIKETTEEL</sequence>
<dbReference type="Pfam" id="PF03861">
    <property type="entry name" value="ANTAR"/>
    <property type="match status" value="1"/>
</dbReference>
<keyword evidence="3" id="KW-1185">Reference proteome</keyword>
<dbReference type="PROSITE" id="PS50921">
    <property type="entry name" value="ANTAR"/>
    <property type="match status" value="1"/>
</dbReference>
<gene>
    <name evidence="2" type="ORF">ACFSQZ_00705</name>
</gene>
<dbReference type="InterPro" id="IPR008327">
    <property type="entry name" value="Sig_transdc_resp-reg_antiterm"/>
</dbReference>
<dbReference type="SMART" id="SM01012">
    <property type="entry name" value="ANTAR"/>
    <property type="match status" value="1"/>
</dbReference>
<dbReference type="PANTHER" id="PTHR43367">
    <property type="match status" value="1"/>
</dbReference>
<proteinExistence type="predicted"/>
<evidence type="ECO:0000313" key="3">
    <source>
        <dbReference type="Proteomes" id="UP001597297"/>
    </source>
</evidence>
<dbReference type="PANTHER" id="PTHR43367:SF1">
    <property type="entry name" value="TWO-COMPONENT RESPONSE REGULATOR-LIKE APRR6-RELATED"/>
    <property type="match status" value="1"/>
</dbReference>
<reference evidence="3" key="1">
    <citation type="journal article" date="2019" name="Int. J. Syst. Evol. Microbiol.">
        <title>The Global Catalogue of Microorganisms (GCM) 10K type strain sequencing project: providing services to taxonomists for standard genome sequencing and annotation.</title>
        <authorList>
            <consortium name="The Broad Institute Genomics Platform"/>
            <consortium name="The Broad Institute Genome Sequencing Center for Infectious Disease"/>
            <person name="Wu L."/>
            <person name="Ma J."/>
        </authorList>
    </citation>
    <scope>NUCLEOTIDE SEQUENCE [LARGE SCALE GENOMIC DNA]</scope>
    <source>
        <strain evidence="3">JCM 16545</strain>
    </source>
</reference>
<dbReference type="InterPro" id="IPR005561">
    <property type="entry name" value="ANTAR"/>
</dbReference>
<dbReference type="EMBL" id="JBHUJC010000001">
    <property type="protein sequence ID" value="MFD2274976.1"/>
    <property type="molecule type" value="Genomic_DNA"/>
</dbReference>
<protein>
    <submittedName>
        <fullName evidence="2">ANTAR domain-containing response regulator</fullName>
    </submittedName>
</protein>
<dbReference type="InterPro" id="IPR036388">
    <property type="entry name" value="WH-like_DNA-bd_sf"/>
</dbReference>
<comment type="caution">
    <text evidence="2">The sequence shown here is derived from an EMBL/GenBank/DDBJ whole genome shotgun (WGS) entry which is preliminary data.</text>
</comment>
<evidence type="ECO:0000259" key="1">
    <source>
        <dbReference type="PROSITE" id="PS50921"/>
    </source>
</evidence>
<dbReference type="SUPFAM" id="SSF52172">
    <property type="entry name" value="CheY-like"/>
    <property type="match status" value="1"/>
</dbReference>
<evidence type="ECO:0000313" key="2">
    <source>
        <dbReference type="EMBL" id="MFD2274976.1"/>
    </source>
</evidence>
<feature type="domain" description="ANTAR" evidence="1">
    <location>
        <begin position="137"/>
        <end position="198"/>
    </location>
</feature>
<accession>A0ABW5DXZ5</accession>
<dbReference type="Gene3D" id="1.10.10.10">
    <property type="entry name" value="Winged helix-like DNA-binding domain superfamily/Winged helix DNA-binding domain"/>
    <property type="match status" value="1"/>
</dbReference>
<dbReference type="Gene3D" id="3.40.50.2300">
    <property type="match status" value="1"/>
</dbReference>
<dbReference type="Proteomes" id="UP001597297">
    <property type="component" value="Unassembled WGS sequence"/>
</dbReference>